<keyword evidence="1" id="KW-0732">Signal</keyword>
<evidence type="ECO:0000313" key="3">
    <source>
        <dbReference type="Proteomes" id="UP000178602"/>
    </source>
</evidence>
<evidence type="ECO:0000256" key="1">
    <source>
        <dbReference type="SAM" id="SignalP"/>
    </source>
</evidence>
<sequence length="467" mass="50116">MAKSVKILFAVLVAAVLLPGAVSFAAQSPTPYPAAYWVNGALQKDASSLPPALDGFKLYFYKAPSNGFVPTFDYAVASSDASGNFSLNALEDLGLTPLTQATYYFGAQKKDFTVGGVLRSWGINETPIAISQADIDSGYKNLAAALTTLVEGAGLVPSGEFSGMTISREGDAPGSNINVVWDPAKFGGTNPKIFVMTGNGWGQYSKEFVPNVWYQVFDGNALVGGYPAHFGSFTVNTTTYTLTHNAQVGTVGSTSSPEVYYKGYAGTVTGGSPDDLPAFAGAPAVGKTNILLRDEYNAICYPLRTIDYSLGNIIGDQMQTGDQIHYWDYTSQGYQLLTKTTGWPAHTFQTIEGMFVYLVKGPTARYEYLTMVGNAGGFVTDPTVNFGDKYNLTGYPYPLRKTAPEVGIIPTEGDQLHQWDSAGQTFALTTFVGGSWNDLSVATFNLANGKFYYVPVGNAKTPWVLKF</sequence>
<dbReference type="Proteomes" id="UP000178602">
    <property type="component" value="Unassembled WGS sequence"/>
</dbReference>
<evidence type="ECO:0000313" key="2">
    <source>
        <dbReference type="EMBL" id="OGC28279.1"/>
    </source>
</evidence>
<dbReference type="EMBL" id="MEUG01000001">
    <property type="protein sequence ID" value="OGC28279.1"/>
    <property type="molecule type" value="Genomic_DNA"/>
</dbReference>
<accession>A0A1F4T6Y2</accession>
<protein>
    <submittedName>
        <fullName evidence="2">Uncharacterized protein</fullName>
    </submittedName>
</protein>
<organism evidence="2 3">
    <name type="scientific">candidate division WOR-1 bacterium RIFOXYC12_FULL_54_18</name>
    <dbReference type="NCBI Taxonomy" id="1802584"/>
    <lineage>
        <taxon>Bacteria</taxon>
        <taxon>Bacillati</taxon>
        <taxon>Saganbacteria</taxon>
    </lineage>
</organism>
<reference evidence="2 3" key="1">
    <citation type="journal article" date="2016" name="Nat. Commun.">
        <title>Thousands of microbial genomes shed light on interconnected biogeochemical processes in an aquifer system.</title>
        <authorList>
            <person name="Anantharaman K."/>
            <person name="Brown C.T."/>
            <person name="Hug L.A."/>
            <person name="Sharon I."/>
            <person name="Castelle C.J."/>
            <person name="Probst A.J."/>
            <person name="Thomas B.C."/>
            <person name="Singh A."/>
            <person name="Wilkins M.J."/>
            <person name="Karaoz U."/>
            <person name="Brodie E.L."/>
            <person name="Williams K.H."/>
            <person name="Hubbard S.S."/>
            <person name="Banfield J.F."/>
        </authorList>
    </citation>
    <scope>NUCLEOTIDE SEQUENCE [LARGE SCALE GENOMIC DNA]</scope>
</reference>
<proteinExistence type="predicted"/>
<comment type="caution">
    <text evidence="2">The sequence shown here is derived from an EMBL/GenBank/DDBJ whole genome shotgun (WGS) entry which is preliminary data.</text>
</comment>
<gene>
    <name evidence="2" type="ORF">A3K49_04780</name>
</gene>
<feature type="chain" id="PRO_5009514508" evidence="1">
    <location>
        <begin position="26"/>
        <end position="467"/>
    </location>
</feature>
<feature type="signal peptide" evidence="1">
    <location>
        <begin position="1"/>
        <end position="25"/>
    </location>
</feature>
<dbReference type="AlphaFoldDB" id="A0A1F4T6Y2"/>
<name>A0A1F4T6Y2_UNCSA</name>